<evidence type="ECO:0000313" key="3">
    <source>
        <dbReference type="Proteomes" id="UP001218423"/>
    </source>
</evidence>
<dbReference type="RefSeq" id="WP_045523178.1">
    <property type="nucleotide sequence ID" value="NZ_CABMOA010000015.1"/>
</dbReference>
<evidence type="ECO:0000313" key="2">
    <source>
        <dbReference type="EMBL" id="WFF97504.1"/>
    </source>
</evidence>
<dbReference type="Proteomes" id="UP001218423">
    <property type="component" value="Chromosome"/>
</dbReference>
<dbReference type="Pfam" id="PF19975">
    <property type="entry name" value="DO-GTPase1"/>
    <property type="match status" value="1"/>
</dbReference>
<sequence length="286" mass="31974">MTTNNNSILLIGESGVGKTHYGAQLLKRLMKGDGQLRMDGAASNLEPFEVALECLNEGMSADHTPTSIYVDSIWPIADRHGSKAELVWPDYGGEQIKAMSSTRRIPAAWRSRVISTPSWLLLVRLQQIRTSDDIFSRPLPEISASSEENRDIKVADQERLIELLQMLLYIRGAISISPIESPRLCVLLSCWDELGAEVQEDQPFIVLKERLPMFASFLESTWQEPVVLGLSALERPLTRSDRDMDYATRGPEQFGYIVLPDGQRSTDLTLPIQQLLTTGSERVACT</sequence>
<name>A0AAJ6CQL4_AERCA</name>
<protein>
    <recommendedName>
        <fullName evidence="1">Double-GTPase 1 domain-containing protein</fullName>
    </recommendedName>
</protein>
<dbReference type="EMBL" id="CP120942">
    <property type="protein sequence ID" value="WFF97504.1"/>
    <property type="molecule type" value="Genomic_DNA"/>
</dbReference>
<feature type="domain" description="Double-GTPase 1" evidence="1">
    <location>
        <begin position="9"/>
        <end position="275"/>
    </location>
</feature>
<evidence type="ECO:0000259" key="1">
    <source>
        <dbReference type="Pfam" id="PF19975"/>
    </source>
</evidence>
<dbReference type="AlphaFoldDB" id="A0AAJ6CQL4"/>
<proteinExistence type="predicted"/>
<accession>A0AAJ6CQL4</accession>
<gene>
    <name evidence="2" type="ORF">P5S46_17960</name>
</gene>
<organism evidence="2 3">
    <name type="scientific">Aeromonas caviae</name>
    <name type="common">Aeromonas punctata</name>
    <dbReference type="NCBI Taxonomy" id="648"/>
    <lineage>
        <taxon>Bacteria</taxon>
        <taxon>Pseudomonadati</taxon>
        <taxon>Pseudomonadota</taxon>
        <taxon>Gammaproteobacteria</taxon>
        <taxon>Aeromonadales</taxon>
        <taxon>Aeromonadaceae</taxon>
        <taxon>Aeromonas</taxon>
    </lineage>
</organism>
<reference evidence="2" key="1">
    <citation type="submission" date="2023-03" db="EMBL/GenBank/DDBJ databases">
        <title>Aeromonas caviae strain AC1520.</title>
        <authorList>
            <person name="Xie T."/>
            <person name="Zhang Q."/>
            <person name="Deng J."/>
            <person name="Li X."/>
        </authorList>
    </citation>
    <scope>NUCLEOTIDE SEQUENCE</scope>
    <source>
        <strain evidence="2">AC1520</strain>
    </source>
</reference>
<dbReference type="KEGG" id="acav:VI35_18235"/>
<dbReference type="InterPro" id="IPR045530">
    <property type="entry name" value="DO-GTPase1"/>
</dbReference>